<dbReference type="EMBL" id="RBWY01000001">
    <property type="protein sequence ID" value="RKS87132.1"/>
    <property type="molecule type" value="Genomic_DNA"/>
</dbReference>
<accession>A0A495RHZ8</accession>
<sequence length="123" mass="13140">MSIKKALLVVVATSTTVLLLNGCTGTSQYQLTQAGQQVKFIDIKPATDCQYIGKAEGRRGTFFAGTKTNRELIKDAAADLLNNAASMGGNTIYNAQDATAKYISEVAPTDIIMTGEVYKCPIK</sequence>
<dbReference type="RefSeq" id="WP_121144049.1">
    <property type="nucleotide sequence ID" value="NZ_RBWY01000001.1"/>
</dbReference>
<evidence type="ECO:0000313" key="3">
    <source>
        <dbReference type="Proteomes" id="UP000278542"/>
    </source>
</evidence>
<keyword evidence="1" id="KW-0732">Signal</keyword>
<gene>
    <name evidence="2" type="ORF">DES39_0346</name>
</gene>
<evidence type="ECO:0000313" key="2">
    <source>
        <dbReference type="EMBL" id="RKS87132.1"/>
    </source>
</evidence>
<feature type="signal peptide" evidence="1">
    <location>
        <begin position="1"/>
        <end position="19"/>
    </location>
</feature>
<feature type="chain" id="PRO_5019778088" evidence="1">
    <location>
        <begin position="20"/>
        <end position="123"/>
    </location>
</feature>
<dbReference type="InterPro" id="IPR025294">
    <property type="entry name" value="DUF4156"/>
</dbReference>
<comment type="caution">
    <text evidence="2">The sequence shown here is derived from an EMBL/GenBank/DDBJ whole genome shotgun (WGS) entry which is preliminary data.</text>
</comment>
<keyword evidence="3" id="KW-1185">Reference proteome</keyword>
<protein>
    <submittedName>
        <fullName evidence="2">Uncharacterized protein DUF4156</fullName>
    </submittedName>
</protein>
<reference evidence="2 3" key="1">
    <citation type="submission" date="2018-10" db="EMBL/GenBank/DDBJ databases">
        <title>Genomic Encyclopedia of Type Strains, Phase IV (KMG-IV): sequencing the most valuable type-strain genomes for metagenomic binning, comparative biology and taxonomic classification.</title>
        <authorList>
            <person name="Goeker M."/>
        </authorList>
    </citation>
    <scope>NUCLEOTIDE SEQUENCE [LARGE SCALE GENOMIC DNA]</scope>
    <source>
        <strain evidence="2 3">DSM 22228</strain>
    </source>
</reference>
<dbReference type="AlphaFoldDB" id="A0A495RHZ8"/>
<dbReference type="OrthoDB" id="6415152at2"/>
<dbReference type="Proteomes" id="UP000278542">
    <property type="component" value="Unassembled WGS sequence"/>
</dbReference>
<evidence type="ECO:0000256" key="1">
    <source>
        <dbReference type="SAM" id="SignalP"/>
    </source>
</evidence>
<proteinExistence type="predicted"/>
<organism evidence="2 3">
    <name type="scientific">Orbus hercynius</name>
    <dbReference type="NCBI Taxonomy" id="593135"/>
    <lineage>
        <taxon>Bacteria</taxon>
        <taxon>Pseudomonadati</taxon>
        <taxon>Pseudomonadota</taxon>
        <taxon>Gammaproteobacteria</taxon>
        <taxon>Orbales</taxon>
        <taxon>Orbaceae</taxon>
        <taxon>Orbus</taxon>
    </lineage>
</organism>
<name>A0A495RHZ8_9GAMM</name>
<dbReference type="Pfam" id="PF13698">
    <property type="entry name" value="DUF4156"/>
    <property type="match status" value="1"/>
</dbReference>